<sequence>MTASPMKGVRGRIRPDKALNCTVPPVKISELGAQKEETMEENEVVEAKTGTHQLPQIPEEIVLRILSKLPVKSLLRFRCVSNRWRFLISDPSFTLSTPRHQIVLMPRINWTVSPYHMIDDEGSVVEIPKPNPLVSRFCCLSIEGSCNGLLLLGAQGDFFLWNPSTGSCSQVVSREWSSSYNWTTNLWLCYDSSADEYKAFGVFYDFYVDDYRAIVVSLSPYNANDGVRIVGSFNKEEWIEIRFPYSKKKVKLGPTVNGRLHMLVTESIDEEDDEYLRPDLIVCLDPQRNEILKVPMPEHDEKRESIHVLGLGVLDGCLSLVLWRNDHIQSHDVEVLAMKKYGDKSSWTRLFIISDVIHLHPSVYVVPLCITRNGVVLLSVDNDTILAFNPMENSHWNLPIGSSRVGAAMFVESLASPMVR</sequence>
<comment type="caution">
    <text evidence="1">The sequence shown here is derived from an EMBL/GenBank/DDBJ whole genome shotgun (WGS) entry which is preliminary data.</text>
</comment>
<keyword evidence="2" id="KW-1185">Reference proteome</keyword>
<gene>
    <name evidence="1" type="ORF">RHMOL_Rhmol06G0075800</name>
</gene>
<proteinExistence type="predicted"/>
<dbReference type="EMBL" id="CM046393">
    <property type="protein sequence ID" value="KAI8550072.1"/>
    <property type="molecule type" value="Genomic_DNA"/>
</dbReference>
<evidence type="ECO:0000313" key="1">
    <source>
        <dbReference type="EMBL" id="KAI8550072.1"/>
    </source>
</evidence>
<accession>A0ACC0N9S9</accession>
<name>A0ACC0N9S9_RHOML</name>
<reference evidence="1" key="1">
    <citation type="submission" date="2022-02" db="EMBL/GenBank/DDBJ databases">
        <title>Plant Genome Project.</title>
        <authorList>
            <person name="Zhang R.-G."/>
        </authorList>
    </citation>
    <scope>NUCLEOTIDE SEQUENCE</scope>
    <source>
        <strain evidence="1">AT1</strain>
    </source>
</reference>
<evidence type="ECO:0000313" key="2">
    <source>
        <dbReference type="Proteomes" id="UP001062846"/>
    </source>
</evidence>
<organism evidence="1 2">
    <name type="scientific">Rhododendron molle</name>
    <name type="common">Chinese azalea</name>
    <name type="synonym">Azalea mollis</name>
    <dbReference type="NCBI Taxonomy" id="49168"/>
    <lineage>
        <taxon>Eukaryota</taxon>
        <taxon>Viridiplantae</taxon>
        <taxon>Streptophyta</taxon>
        <taxon>Embryophyta</taxon>
        <taxon>Tracheophyta</taxon>
        <taxon>Spermatophyta</taxon>
        <taxon>Magnoliopsida</taxon>
        <taxon>eudicotyledons</taxon>
        <taxon>Gunneridae</taxon>
        <taxon>Pentapetalae</taxon>
        <taxon>asterids</taxon>
        <taxon>Ericales</taxon>
        <taxon>Ericaceae</taxon>
        <taxon>Ericoideae</taxon>
        <taxon>Rhodoreae</taxon>
        <taxon>Rhododendron</taxon>
    </lineage>
</organism>
<dbReference type="Proteomes" id="UP001062846">
    <property type="component" value="Chromosome 6"/>
</dbReference>
<protein>
    <submittedName>
        <fullName evidence="1">Uncharacterized protein</fullName>
    </submittedName>
</protein>